<evidence type="ECO:0000313" key="2">
    <source>
        <dbReference type="Proteomes" id="UP001199916"/>
    </source>
</evidence>
<gene>
    <name evidence="1" type="ORF">LQV63_00565</name>
</gene>
<protein>
    <submittedName>
        <fullName evidence="1">Uncharacterized protein</fullName>
    </submittedName>
</protein>
<dbReference type="Proteomes" id="UP001199916">
    <property type="component" value="Unassembled WGS sequence"/>
</dbReference>
<organism evidence="1 2">
    <name type="scientific">Paenibacillus profundus</name>
    <dbReference type="NCBI Taxonomy" id="1173085"/>
    <lineage>
        <taxon>Bacteria</taxon>
        <taxon>Bacillati</taxon>
        <taxon>Bacillota</taxon>
        <taxon>Bacilli</taxon>
        <taxon>Bacillales</taxon>
        <taxon>Paenibacillaceae</taxon>
        <taxon>Paenibacillus</taxon>
    </lineage>
</organism>
<name>A0ABS8YBU0_9BACL</name>
<reference evidence="1 2" key="1">
    <citation type="submission" date="2021-11" db="EMBL/GenBank/DDBJ databases">
        <title>Draft genome sequence of Paenibacillus profundus YoMME, a new Gram-positive bacteria with exoelectrogenic properties.</title>
        <authorList>
            <person name="Hubenova Y."/>
            <person name="Hubenova E."/>
            <person name="Manasiev Y."/>
            <person name="Peykov S."/>
            <person name="Mitov M."/>
        </authorList>
    </citation>
    <scope>NUCLEOTIDE SEQUENCE [LARGE SCALE GENOMIC DNA]</scope>
    <source>
        <strain evidence="1 2">YoMME</strain>
    </source>
</reference>
<proteinExistence type="predicted"/>
<accession>A0ABS8YBU0</accession>
<keyword evidence="2" id="KW-1185">Reference proteome</keyword>
<sequence length="93" mass="11035">MMKLQVALFNWLQIHIVSEARPDDHAAKETLHFFADILREDHKLTSFEASLDVEQEQYVITYRCDGELHKQQVEREEAERLWTDIECNPKYSG</sequence>
<dbReference type="RefSeq" id="WP_233695324.1">
    <property type="nucleotide sequence ID" value="NZ_JAJNBZ010000001.1"/>
</dbReference>
<dbReference type="EMBL" id="JAJNBZ010000001">
    <property type="protein sequence ID" value="MCE5167811.1"/>
    <property type="molecule type" value="Genomic_DNA"/>
</dbReference>
<comment type="caution">
    <text evidence="1">The sequence shown here is derived from an EMBL/GenBank/DDBJ whole genome shotgun (WGS) entry which is preliminary data.</text>
</comment>
<evidence type="ECO:0000313" key="1">
    <source>
        <dbReference type="EMBL" id="MCE5167811.1"/>
    </source>
</evidence>